<reference evidence="3 4" key="1">
    <citation type="submission" date="2019-12" db="EMBL/GenBank/DDBJ databases">
        <authorList>
            <person name="Dong K."/>
        </authorList>
    </citation>
    <scope>NUCLEOTIDE SEQUENCE [LARGE SCALE GENOMIC DNA]</scope>
    <source>
        <strain evidence="3 4">JCM 31225</strain>
    </source>
</reference>
<evidence type="ECO:0000256" key="2">
    <source>
        <dbReference type="SAM" id="SignalP"/>
    </source>
</evidence>
<comment type="caution">
    <text evidence="3">The sequence shown here is derived from an EMBL/GenBank/DDBJ whole genome shotgun (WGS) entry which is preliminary data.</text>
</comment>
<keyword evidence="4" id="KW-1185">Reference proteome</keyword>
<evidence type="ECO:0000313" key="3">
    <source>
        <dbReference type="EMBL" id="MVZ63481.1"/>
    </source>
</evidence>
<dbReference type="AlphaFoldDB" id="A0A6N8L4V6"/>
<dbReference type="EMBL" id="WSQA01000013">
    <property type="protein sequence ID" value="MVZ63481.1"/>
    <property type="molecule type" value="Genomic_DNA"/>
</dbReference>
<feature type="region of interest" description="Disordered" evidence="1">
    <location>
        <begin position="27"/>
        <end position="47"/>
    </location>
</feature>
<accession>A0A6N8L4V6</accession>
<evidence type="ECO:0000256" key="1">
    <source>
        <dbReference type="SAM" id="MobiDB-lite"/>
    </source>
</evidence>
<dbReference type="PROSITE" id="PS51257">
    <property type="entry name" value="PROKAR_LIPOPROTEIN"/>
    <property type="match status" value="1"/>
</dbReference>
<keyword evidence="2" id="KW-0732">Signal</keyword>
<gene>
    <name evidence="3" type="ORF">GQF63_15745</name>
</gene>
<sequence>MKRVSIMSMGLAALLFAACSNGAKQEQKEAAEETETSTATTAPTESQVVIQEEKKEVPAKLSNVIASKQIDKGVLNVTKVAVVGSILNVELVLENPEKRLLDLNVPAEDIYFIDDATAKKNSLLKDDSGRFMITPVNSEGKRLRFMGSDEMLIITFRFAVPPADSKTISLTVGKYGNFDALPITR</sequence>
<evidence type="ECO:0000313" key="4">
    <source>
        <dbReference type="Proteomes" id="UP000435036"/>
    </source>
</evidence>
<proteinExistence type="predicted"/>
<dbReference type="RefSeq" id="WP_160370192.1">
    <property type="nucleotide sequence ID" value="NZ_WSQA01000013.1"/>
</dbReference>
<feature type="compositionally biased region" description="Low complexity" evidence="1">
    <location>
        <begin position="36"/>
        <end position="46"/>
    </location>
</feature>
<evidence type="ECO:0008006" key="5">
    <source>
        <dbReference type="Google" id="ProtNLM"/>
    </source>
</evidence>
<dbReference type="OrthoDB" id="7448083at2"/>
<organism evidence="3 4">
    <name type="scientific">Sphingobacterium humi</name>
    <dbReference type="NCBI Taxonomy" id="1796905"/>
    <lineage>
        <taxon>Bacteria</taxon>
        <taxon>Pseudomonadati</taxon>
        <taxon>Bacteroidota</taxon>
        <taxon>Sphingobacteriia</taxon>
        <taxon>Sphingobacteriales</taxon>
        <taxon>Sphingobacteriaceae</taxon>
        <taxon>Sphingobacterium</taxon>
    </lineage>
</organism>
<name>A0A6N8L4V6_9SPHI</name>
<feature type="signal peptide" evidence="2">
    <location>
        <begin position="1"/>
        <end position="17"/>
    </location>
</feature>
<dbReference type="Proteomes" id="UP000435036">
    <property type="component" value="Unassembled WGS sequence"/>
</dbReference>
<protein>
    <recommendedName>
        <fullName evidence="5">DUF4352 domain-containing protein</fullName>
    </recommendedName>
</protein>
<feature type="chain" id="PRO_5026870148" description="DUF4352 domain-containing protein" evidence="2">
    <location>
        <begin position="18"/>
        <end position="185"/>
    </location>
</feature>